<feature type="region of interest" description="Disordered" evidence="2">
    <location>
        <begin position="1"/>
        <end position="22"/>
    </location>
</feature>
<dbReference type="SUPFAM" id="SSF47113">
    <property type="entry name" value="Histone-fold"/>
    <property type="match status" value="1"/>
</dbReference>
<sequence>MDRSEISQADNSHLNENLSDTSHTRSTASAVVISRRARRARPTFQNYIYKIFRSLASDLRISKQAMDALNSFTFDMFEKITSTSFQMIKIKQRSTLGAAQVEAACKLILGDELYKEVQDKYKKAMLKYEKSISAEIQDKAEPSQNDPKVAAPKDEVAPAPAPIPKGKAKK</sequence>
<dbReference type="PANTHER" id="PTHR23428">
    <property type="entry name" value="HISTONE H2B"/>
    <property type="match status" value="1"/>
</dbReference>
<feature type="compositionally biased region" description="Polar residues" evidence="2">
    <location>
        <begin position="1"/>
        <end position="21"/>
    </location>
</feature>
<dbReference type="Gene3D" id="1.10.20.10">
    <property type="entry name" value="Histone, subunit A"/>
    <property type="match status" value="1"/>
</dbReference>
<evidence type="ECO:0000256" key="2">
    <source>
        <dbReference type="SAM" id="MobiDB-lite"/>
    </source>
</evidence>
<dbReference type="Proteomes" id="UP000018208">
    <property type="component" value="Unassembled WGS sequence"/>
</dbReference>
<name>V6M088_9EUKA</name>
<accession>V6M088</accession>
<dbReference type="OrthoDB" id="305527at2759"/>
<dbReference type="SMART" id="SM00427">
    <property type="entry name" value="H2B"/>
    <property type="match status" value="1"/>
</dbReference>
<dbReference type="EMBL" id="KI545950">
    <property type="protein sequence ID" value="EST49451.1"/>
    <property type="molecule type" value="Genomic_DNA"/>
</dbReference>
<dbReference type="AlphaFoldDB" id="V6M088"/>
<gene>
    <name evidence="4" type="ORF">SS50377_10199</name>
    <name evidence="5" type="ORF">SS50377_25649</name>
</gene>
<evidence type="ECO:0000313" key="4">
    <source>
        <dbReference type="EMBL" id="EST49451.1"/>
    </source>
</evidence>
<reference evidence="5" key="2">
    <citation type="submission" date="2020-12" db="EMBL/GenBank/DDBJ databases">
        <title>New Spironucleus salmonicida genome in near-complete chromosomes.</title>
        <authorList>
            <person name="Xu F."/>
            <person name="Kurt Z."/>
            <person name="Jimenez-Gonzalez A."/>
            <person name="Astvaldsson A."/>
            <person name="Andersson J.O."/>
            <person name="Svard S.G."/>
        </authorList>
    </citation>
    <scope>NUCLEOTIDE SEQUENCE</scope>
    <source>
        <strain evidence="5">ATCC 50377</strain>
    </source>
</reference>
<evidence type="ECO:0000256" key="1">
    <source>
        <dbReference type="ARBA" id="ARBA00006846"/>
    </source>
</evidence>
<reference evidence="4 5" key="1">
    <citation type="journal article" date="2014" name="PLoS Genet.">
        <title>The Genome of Spironucleus salmonicida Highlights a Fish Pathogen Adapted to Fluctuating Environments.</title>
        <authorList>
            <person name="Xu F."/>
            <person name="Jerlstrom-Hultqvist J."/>
            <person name="Einarsson E."/>
            <person name="Astvaldsson A."/>
            <person name="Svard S.G."/>
            <person name="Andersson J.O."/>
        </authorList>
    </citation>
    <scope>NUCLEOTIDE SEQUENCE</scope>
    <source>
        <strain evidence="5">ATCC 50377</strain>
    </source>
</reference>
<evidence type="ECO:0000313" key="5">
    <source>
        <dbReference type="EMBL" id="KAH0571464.1"/>
    </source>
</evidence>
<feature type="domain" description="Core Histone H2A/H2B/H3" evidence="3">
    <location>
        <begin position="37"/>
        <end position="107"/>
    </location>
</feature>
<dbReference type="GO" id="GO:0030527">
    <property type="term" value="F:structural constituent of chromatin"/>
    <property type="evidence" value="ECO:0007669"/>
    <property type="project" value="InterPro"/>
</dbReference>
<dbReference type="GO" id="GO:0000786">
    <property type="term" value="C:nucleosome"/>
    <property type="evidence" value="ECO:0007669"/>
    <property type="project" value="InterPro"/>
</dbReference>
<dbReference type="PRINTS" id="PR00621">
    <property type="entry name" value="HISTONEH2B"/>
</dbReference>
<protein>
    <submittedName>
        <fullName evidence="4">Histone H2B</fullName>
    </submittedName>
</protein>
<dbReference type="EMBL" id="AUWU02000006">
    <property type="protein sequence ID" value="KAH0571464.1"/>
    <property type="molecule type" value="Genomic_DNA"/>
</dbReference>
<dbReference type="GO" id="GO:0046982">
    <property type="term" value="F:protein heterodimerization activity"/>
    <property type="evidence" value="ECO:0007669"/>
    <property type="project" value="InterPro"/>
</dbReference>
<comment type="similarity">
    <text evidence="1">Belongs to the histone H2B family.</text>
</comment>
<dbReference type="VEuPathDB" id="GiardiaDB:SS50377_25649"/>
<feature type="region of interest" description="Disordered" evidence="2">
    <location>
        <begin position="136"/>
        <end position="170"/>
    </location>
</feature>
<dbReference type="InterPro" id="IPR007125">
    <property type="entry name" value="H2A/H2B/H3"/>
</dbReference>
<dbReference type="Pfam" id="PF00125">
    <property type="entry name" value="Histone"/>
    <property type="match status" value="1"/>
</dbReference>
<keyword evidence="6" id="KW-1185">Reference proteome</keyword>
<dbReference type="InterPro" id="IPR000558">
    <property type="entry name" value="Histone_H2B"/>
</dbReference>
<dbReference type="GO" id="GO:0003677">
    <property type="term" value="F:DNA binding"/>
    <property type="evidence" value="ECO:0007669"/>
    <property type="project" value="InterPro"/>
</dbReference>
<evidence type="ECO:0000259" key="3">
    <source>
        <dbReference type="Pfam" id="PF00125"/>
    </source>
</evidence>
<proteinExistence type="inferred from homology"/>
<organism evidence="4">
    <name type="scientific">Spironucleus salmonicida</name>
    <dbReference type="NCBI Taxonomy" id="348837"/>
    <lineage>
        <taxon>Eukaryota</taxon>
        <taxon>Metamonada</taxon>
        <taxon>Diplomonadida</taxon>
        <taxon>Hexamitidae</taxon>
        <taxon>Hexamitinae</taxon>
        <taxon>Spironucleus</taxon>
    </lineage>
</organism>
<evidence type="ECO:0000313" key="6">
    <source>
        <dbReference type="Proteomes" id="UP000018208"/>
    </source>
</evidence>
<dbReference type="InterPro" id="IPR009072">
    <property type="entry name" value="Histone-fold"/>
</dbReference>